<dbReference type="AlphaFoldDB" id="A0A4Z1TBK3"/>
<feature type="transmembrane region" description="Helical" evidence="1">
    <location>
        <begin position="228"/>
        <end position="255"/>
    </location>
</feature>
<reference evidence="3 4" key="1">
    <citation type="submission" date="2019-05" db="EMBL/GenBank/DDBJ databases">
        <title>The compact genome of Giardia muris reveals important steps in the evolution of intestinal protozoan parasites.</title>
        <authorList>
            <person name="Xu F."/>
            <person name="Jimenez-Gonzalez A."/>
            <person name="Einarsson E."/>
            <person name="Astvaldsson A."/>
            <person name="Peirasmaki D."/>
            <person name="Eckmann L."/>
            <person name="Andersson J.O."/>
            <person name="Svard S.G."/>
            <person name="Jerlstrom-Hultqvist J."/>
        </authorList>
    </citation>
    <scope>NUCLEOTIDE SEQUENCE [LARGE SCALE GENOMIC DNA]</scope>
    <source>
        <strain evidence="3 4">Roberts-Thomson</strain>
    </source>
</reference>
<dbReference type="EMBL" id="VDLU01000001">
    <property type="protein sequence ID" value="TNJ30627.1"/>
    <property type="molecule type" value="Genomic_DNA"/>
</dbReference>
<feature type="transmembrane region" description="Helical" evidence="1">
    <location>
        <begin position="267"/>
        <end position="285"/>
    </location>
</feature>
<dbReference type="InterPro" id="IPR036938">
    <property type="entry name" value="PAP2/HPO_sf"/>
</dbReference>
<dbReference type="InterPro" id="IPR000326">
    <property type="entry name" value="PAP2/HPO"/>
</dbReference>
<feature type="transmembrane region" description="Helical" evidence="1">
    <location>
        <begin position="27"/>
        <end position="47"/>
    </location>
</feature>
<protein>
    <submittedName>
        <fullName evidence="3">PAP2 superfamily protein</fullName>
    </submittedName>
</protein>
<accession>A0A4Z1TBK3</accession>
<evidence type="ECO:0000313" key="4">
    <source>
        <dbReference type="Proteomes" id="UP000315496"/>
    </source>
</evidence>
<keyword evidence="4" id="KW-1185">Reference proteome</keyword>
<feature type="transmembrane region" description="Helical" evidence="1">
    <location>
        <begin position="193"/>
        <end position="216"/>
    </location>
</feature>
<gene>
    <name evidence="3" type="ORF">GMRT_12219</name>
</gene>
<dbReference type="Gene3D" id="1.20.144.10">
    <property type="entry name" value="Phosphatidic acid phosphatase type 2/haloperoxidase"/>
    <property type="match status" value="1"/>
</dbReference>
<comment type="caution">
    <text evidence="3">The sequence shown here is derived from an EMBL/GenBank/DDBJ whole genome shotgun (WGS) entry which is preliminary data.</text>
</comment>
<organism evidence="3 4">
    <name type="scientific">Giardia muris</name>
    <dbReference type="NCBI Taxonomy" id="5742"/>
    <lineage>
        <taxon>Eukaryota</taxon>
        <taxon>Metamonada</taxon>
        <taxon>Diplomonadida</taxon>
        <taxon>Hexamitidae</taxon>
        <taxon>Giardiinae</taxon>
        <taxon>Giardia</taxon>
    </lineage>
</organism>
<evidence type="ECO:0000259" key="2">
    <source>
        <dbReference type="Pfam" id="PF01569"/>
    </source>
</evidence>
<feature type="domain" description="Phosphatidic acid phosphatase type 2/haloperoxidase" evidence="2">
    <location>
        <begin position="134"/>
        <end position="286"/>
    </location>
</feature>
<name>A0A4Z1TBK3_GIAMU</name>
<evidence type="ECO:0000313" key="3">
    <source>
        <dbReference type="EMBL" id="TNJ30627.1"/>
    </source>
</evidence>
<feature type="transmembrane region" description="Helical" evidence="1">
    <location>
        <begin position="120"/>
        <end position="145"/>
    </location>
</feature>
<dbReference type="SUPFAM" id="SSF48317">
    <property type="entry name" value="Acid phosphatase/Vanadium-dependent haloperoxidase"/>
    <property type="match status" value="1"/>
</dbReference>
<dbReference type="Proteomes" id="UP000315496">
    <property type="component" value="Chromosome 1"/>
</dbReference>
<evidence type="ECO:0000256" key="1">
    <source>
        <dbReference type="SAM" id="Phobius"/>
    </source>
</evidence>
<dbReference type="OrthoDB" id="10252752at2759"/>
<dbReference type="VEuPathDB" id="GiardiaDB:GMRT_12219"/>
<dbReference type="Pfam" id="PF01569">
    <property type="entry name" value="PAP2"/>
    <property type="match status" value="1"/>
</dbReference>
<keyword evidence="1" id="KW-1133">Transmembrane helix</keyword>
<proteinExistence type="predicted"/>
<keyword evidence="1" id="KW-0472">Membrane</keyword>
<sequence>MLHLLHRPFVSLCTRYYLPLGVTRADAWVMSTLVAFVAACLLIYLYWYQHPLAELDKRVSLFFSYASDDPLRTTQYPFNTGILSFINSYPIIYLLLPIVKMSACCLLTSGMTRPTFLSLYLYYPGSFFIYGFCVQMTVIVLKLIVRRPRPLHTIDLSAFTEECLLEFRALFSPKFTNNTCRYHLSSTPSGHTATAMGCVLASLVYTCTLLMTLLSHREIEKEIKKPHLVLIICFTFLVGLEAYLTIPLVVMMALARMSAGAHYLSDTLAGAMVAILHLPLLILTFPDIKRMHNENGYAICIDSQGSCR</sequence>
<keyword evidence="1" id="KW-0812">Transmembrane</keyword>